<dbReference type="Pfam" id="PF25601">
    <property type="entry name" value="AAA_lid_14"/>
    <property type="match status" value="1"/>
</dbReference>
<dbReference type="InterPro" id="IPR027417">
    <property type="entry name" value="P-loop_NTPase"/>
</dbReference>
<dbReference type="GO" id="GO:0005737">
    <property type="term" value="C:cytoplasm"/>
    <property type="evidence" value="ECO:0007669"/>
    <property type="project" value="UniProtKB-SubCell"/>
</dbReference>
<evidence type="ECO:0000256" key="9">
    <source>
        <dbReference type="ARBA" id="ARBA00023015"/>
    </source>
</evidence>
<dbReference type="GO" id="GO:0006355">
    <property type="term" value="P:regulation of DNA-templated transcription"/>
    <property type="evidence" value="ECO:0007669"/>
    <property type="project" value="InterPro"/>
</dbReference>
<evidence type="ECO:0000256" key="7">
    <source>
        <dbReference type="ARBA" id="ARBA00022840"/>
    </source>
</evidence>
<dbReference type="SMART" id="SM00448">
    <property type="entry name" value="REC"/>
    <property type="match status" value="1"/>
</dbReference>
<evidence type="ECO:0000256" key="2">
    <source>
        <dbReference type="ARBA" id="ARBA00019059"/>
    </source>
</evidence>
<dbReference type="Gene3D" id="1.10.8.60">
    <property type="match status" value="1"/>
</dbReference>
<accession>A0A0C1QY93</accession>
<dbReference type="InterPro" id="IPR025662">
    <property type="entry name" value="Sigma_54_int_dom_ATP-bd_1"/>
</dbReference>
<evidence type="ECO:0000256" key="3">
    <source>
        <dbReference type="ARBA" id="ARBA00022490"/>
    </source>
</evidence>
<dbReference type="EMBL" id="JXBL01000001">
    <property type="protein sequence ID" value="KIE43116.1"/>
    <property type="molecule type" value="Genomic_DNA"/>
</dbReference>
<evidence type="ECO:0000256" key="13">
    <source>
        <dbReference type="ARBA" id="ARBA00023231"/>
    </source>
</evidence>
<evidence type="ECO:0000256" key="10">
    <source>
        <dbReference type="ARBA" id="ARBA00023125"/>
    </source>
</evidence>
<sequence>MLKAKILICDDEEGIRRYLQKMFQAKDFEVETFADGTSLLARIEAGIDGDADILLQDVRMPDMDGIEVLKRVKKLRPSLPVVVMTAFGTIDSAVDAIKLGAYDYVTKPFPREKILGVIDNALEMDLLMKENKALKEELARPDTPDNIIFTSAKFREVYELTLQVAGSDANILILGESGTGKELIAGAIHYNSPRRGRRFLSINCAALSDTLLESQLFGHMRGAFTGAITTQKGLLEEADGGTLFLDEIGDVSATVQAKLLRVIQERDFIPVGATKAKNVDIRFVAATNKDLAKEVREGRFREDLYYRLNVITINLPPLRERAEDVIPLAEYFLQKYSRRVRKELKGISPEAVQVLQGYHWPGNVRELENVVERAAILARGEFVTPDVLPMYRQAAGAPAPLAPPREDRLISLEVIEKEHIERILRQTGWHKSRSAEILGISRKTLDRKIVEYALTLPGGAPAEDE</sequence>
<comment type="caution">
    <text evidence="18">The sequence shown here is derived from an EMBL/GenBank/DDBJ whole genome shotgun (WGS) entry which is preliminary data.</text>
</comment>
<evidence type="ECO:0000256" key="6">
    <source>
        <dbReference type="ARBA" id="ARBA00022741"/>
    </source>
</evidence>
<evidence type="ECO:0000313" key="19">
    <source>
        <dbReference type="Proteomes" id="UP000031433"/>
    </source>
</evidence>
<dbReference type="InterPro" id="IPR002197">
    <property type="entry name" value="HTH_Fis"/>
</dbReference>
<evidence type="ECO:0000256" key="4">
    <source>
        <dbReference type="ARBA" id="ARBA00022491"/>
    </source>
</evidence>
<dbReference type="InterPro" id="IPR009057">
    <property type="entry name" value="Homeodomain-like_sf"/>
</dbReference>
<dbReference type="RefSeq" id="WP_039646293.1">
    <property type="nucleotide sequence ID" value="NZ_JXBL01000001.1"/>
</dbReference>
<evidence type="ECO:0000256" key="8">
    <source>
        <dbReference type="ARBA" id="ARBA00023012"/>
    </source>
</evidence>
<dbReference type="Proteomes" id="UP000031433">
    <property type="component" value="Unassembled WGS sequence"/>
</dbReference>
<dbReference type="PRINTS" id="PR01590">
    <property type="entry name" value="HTHFIS"/>
</dbReference>
<evidence type="ECO:0000256" key="15">
    <source>
        <dbReference type="ARBA" id="ARBA00031910"/>
    </source>
</evidence>
<dbReference type="InterPro" id="IPR025944">
    <property type="entry name" value="Sigma_54_int_dom_CS"/>
</dbReference>
<dbReference type="Pfam" id="PF00072">
    <property type="entry name" value="Response_reg"/>
    <property type="match status" value="1"/>
</dbReference>
<feature type="domain" description="AAA+ ATPase" evidence="16">
    <location>
        <begin position="167"/>
        <end position="310"/>
    </location>
</feature>
<keyword evidence="13" id="KW-0535">Nitrogen fixation</keyword>
<evidence type="ECO:0000256" key="14">
    <source>
        <dbReference type="ARBA" id="ARBA00029881"/>
    </source>
</evidence>
<dbReference type="GO" id="GO:0000160">
    <property type="term" value="P:phosphorelay signal transduction system"/>
    <property type="evidence" value="ECO:0007669"/>
    <property type="project" value="UniProtKB-KW"/>
</dbReference>
<keyword evidence="9" id="KW-0805">Transcription regulation</keyword>
<keyword evidence="10" id="KW-0238">DNA-binding</keyword>
<evidence type="ECO:0000256" key="11">
    <source>
        <dbReference type="ARBA" id="ARBA00023159"/>
    </source>
</evidence>
<dbReference type="SUPFAM" id="SSF46689">
    <property type="entry name" value="Homeodomain-like"/>
    <property type="match status" value="1"/>
</dbReference>
<dbReference type="InterPro" id="IPR025943">
    <property type="entry name" value="Sigma_54_int_dom_ATP-bd_2"/>
</dbReference>
<comment type="subcellular location">
    <subcellularLocation>
        <location evidence="1">Cytoplasm</location>
    </subcellularLocation>
</comment>
<dbReference type="SUPFAM" id="SSF52172">
    <property type="entry name" value="CheY-like"/>
    <property type="match status" value="1"/>
</dbReference>
<dbReference type="InterPro" id="IPR058031">
    <property type="entry name" value="AAA_lid_NorR"/>
</dbReference>
<dbReference type="AlphaFoldDB" id="A0A0C1QY93"/>
<evidence type="ECO:0000259" key="17">
    <source>
        <dbReference type="SMART" id="SM00448"/>
    </source>
</evidence>
<dbReference type="PROSITE" id="PS00675">
    <property type="entry name" value="SIGMA54_INTERACT_1"/>
    <property type="match status" value="1"/>
</dbReference>
<dbReference type="SMART" id="SM00382">
    <property type="entry name" value="AAA"/>
    <property type="match status" value="1"/>
</dbReference>
<organism evidence="18 19">
    <name type="scientific">Geobacter soli</name>
    <dbReference type="NCBI Taxonomy" id="1510391"/>
    <lineage>
        <taxon>Bacteria</taxon>
        <taxon>Pseudomonadati</taxon>
        <taxon>Thermodesulfobacteriota</taxon>
        <taxon>Desulfuromonadia</taxon>
        <taxon>Geobacterales</taxon>
        <taxon>Geobacteraceae</taxon>
        <taxon>Geobacter</taxon>
    </lineage>
</organism>
<dbReference type="FunFam" id="3.40.50.2300:FF:000018">
    <property type="entry name" value="DNA-binding transcriptional regulator NtrC"/>
    <property type="match status" value="1"/>
</dbReference>
<evidence type="ECO:0000259" key="16">
    <source>
        <dbReference type="SMART" id="SM00382"/>
    </source>
</evidence>
<dbReference type="CDD" id="cd00009">
    <property type="entry name" value="AAA"/>
    <property type="match status" value="1"/>
</dbReference>
<keyword evidence="8" id="KW-0902">Two-component regulatory system</keyword>
<dbReference type="InterPro" id="IPR001789">
    <property type="entry name" value="Sig_transdc_resp-reg_receiver"/>
</dbReference>
<dbReference type="GO" id="GO:0005524">
    <property type="term" value="F:ATP binding"/>
    <property type="evidence" value="ECO:0007669"/>
    <property type="project" value="UniProtKB-KW"/>
</dbReference>
<keyword evidence="4" id="KW-0678">Repressor</keyword>
<keyword evidence="11" id="KW-0010">Activator</keyword>
<reference evidence="18 19" key="1">
    <citation type="submission" date="2015-01" db="EMBL/GenBank/DDBJ databases">
        <title>Genome sequence of the anaerobic bacterium Geobacter soli GSS01, a dissimilatory Fe(III) reducer from soil.</title>
        <authorList>
            <person name="Yang G."/>
            <person name="Zhou S."/>
        </authorList>
    </citation>
    <scope>NUCLEOTIDE SEQUENCE [LARGE SCALE GENOMIC DNA]</scope>
    <source>
        <strain evidence="18 19">GSS01</strain>
    </source>
</reference>
<gene>
    <name evidence="18" type="ORF">SE37_10960</name>
</gene>
<keyword evidence="12" id="KW-0804">Transcription</keyword>
<dbReference type="PROSITE" id="PS00676">
    <property type="entry name" value="SIGMA54_INTERACT_2"/>
    <property type="match status" value="1"/>
</dbReference>
<dbReference type="Pfam" id="PF02954">
    <property type="entry name" value="HTH_8"/>
    <property type="match status" value="1"/>
</dbReference>
<evidence type="ECO:0000256" key="12">
    <source>
        <dbReference type="ARBA" id="ARBA00023163"/>
    </source>
</evidence>
<keyword evidence="7" id="KW-0067">ATP-binding</keyword>
<dbReference type="FunFam" id="3.40.50.300:FF:000006">
    <property type="entry name" value="DNA-binding transcriptional regulator NtrC"/>
    <property type="match status" value="1"/>
</dbReference>
<dbReference type="InterPro" id="IPR003593">
    <property type="entry name" value="AAA+_ATPase"/>
</dbReference>
<feature type="domain" description="Response regulatory" evidence="17">
    <location>
        <begin position="4"/>
        <end position="118"/>
    </location>
</feature>
<dbReference type="Gene3D" id="3.40.50.2300">
    <property type="match status" value="1"/>
</dbReference>
<dbReference type="GO" id="GO:0043565">
    <property type="term" value="F:sequence-specific DNA binding"/>
    <property type="evidence" value="ECO:0007669"/>
    <property type="project" value="InterPro"/>
</dbReference>
<evidence type="ECO:0000313" key="18">
    <source>
        <dbReference type="EMBL" id="KIE43116.1"/>
    </source>
</evidence>
<evidence type="ECO:0000256" key="5">
    <source>
        <dbReference type="ARBA" id="ARBA00022553"/>
    </source>
</evidence>
<protein>
    <recommendedName>
        <fullName evidence="2">DNA-binding transcriptional regulator NtrC</fullName>
    </recommendedName>
    <alternativeName>
        <fullName evidence="14">Nitrogen regulation protein NR(I)</fullName>
    </alternativeName>
    <alternativeName>
        <fullName evidence="15">Nitrogen regulator I</fullName>
    </alternativeName>
</protein>
<dbReference type="InterPro" id="IPR002078">
    <property type="entry name" value="Sigma_54_int"/>
</dbReference>
<dbReference type="Gene3D" id="3.40.50.300">
    <property type="entry name" value="P-loop containing nucleotide triphosphate hydrolases"/>
    <property type="match status" value="1"/>
</dbReference>
<evidence type="ECO:0000256" key="1">
    <source>
        <dbReference type="ARBA" id="ARBA00004496"/>
    </source>
</evidence>
<dbReference type="Gene3D" id="1.10.10.60">
    <property type="entry name" value="Homeodomain-like"/>
    <property type="match status" value="1"/>
</dbReference>
<dbReference type="InterPro" id="IPR011006">
    <property type="entry name" value="CheY-like_superfamily"/>
</dbReference>
<dbReference type="PROSITE" id="PS00688">
    <property type="entry name" value="SIGMA54_INTERACT_3"/>
    <property type="match status" value="1"/>
</dbReference>
<keyword evidence="6" id="KW-0547">Nucleotide-binding</keyword>
<dbReference type="PANTHER" id="PTHR32071">
    <property type="entry name" value="TRANSCRIPTIONAL REGULATORY PROTEIN"/>
    <property type="match status" value="1"/>
</dbReference>
<dbReference type="Pfam" id="PF00158">
    <property type="entry name" value="Sigma54_activat"/>
    <property type="match status" value="1"/>
</dbReference>
<keyword evidence="3" id="KW-0963">Cytoplasm</keyword>
<keyword evidence="5" id="KW-0597">Phosphoprotein</keyword>
<keyword evidence="19" id="KW-1185">Reference proteome</keyword>
<dbReference type="SUPFAM" id="SSF52540">
    <property type="entry name" value="P-loop containing nucleoside triphosphate hydrolases"/>
    <property type="match status" value="1"/>
</dbReference>
<dbReference type="PANTHER" id="PTHR32071:SF95">
    <property type="entry name" value="DNA-BINDING TRANSCRIPTIONAL REGULATOR NTRC"/>
    <property type="match status" value="1"/>
</dbReference>
<proteinExistence type="predicted"/>
<name>A0A0C1QY93_9BACT</name>
<dbReference type="FunFam" id="1.10.8.60:FF:000014">
    <property type="entry name" value="DNA-binding transcriptional regulator NtrC"/>
    <property type="match status" value="1"/>
</dbReference>